<dbReference type="Pfam" id="PF13004">
    <property type="entry name" value="BACON"/>
    <property type="match status" value="1"/>
</dbReference>
<dbReference type="Proteomes" id="UP000319374">
    <property type="component" value="Chromosome"/>
</dbReference>
<dbReference type="SUPFAM" id="SSF56436">
    <property type="entry name" value="C-type lectin-like"/>
    <property type="match status" value="1"/>
</dbReference>
<evidence type="ECO:0000259" key="3">
    <source>
        <dbReference type="Pfam" id="PF13004"/>
    </source>
</evidence>
<protein>
    <recommendedName>
        <fullName evidence="7">Sulfatase-modifying factor enzyme domain-containing protein</fullName>
    </recommendedName>
</protein>
<dbReference type="InterPro" id="IPR042095">
    <property type="entry name" value="SUMF_sf"/>
</dbReference>
<dbReference type="PANTHER" id="PTHR23150">
    <property type="entry name" value="SULFATASE MODIFYING FACTOR 1, 2"/>
    <property type="match status" value="1"/>
</dbReference>
<dbReference type="AlphaFoldDB" id="A0A4Y1X225"/>
<dbReference type="Gene3D" id="3.90.1580.10">
    <property type="entry name" value="paralog of FGE (formylglycine-generating enzyme)"/>
    <property type="match status" value="1"/>
</dbReference>
<dbReference type="InterPro" id="IPR032186">
    <property type="entry name" value="DUF5018"/>
</dbReference>
<dbReference type="GO" id="GO:0120147">
    <property type="term" value="F:formylglycine-generating oxidase activity"/>
    <property type="evidence" value="ECO:0007669"/>
    <property type="project" value="TreeGrafter"/>
</dbReference>
<evidence type="ECO:0000313" key="5">
    <source>
        <dbReference type="EMBL" id="BBL07072.1"/>
    </source>
</evidence>
<dbReference type="OrthoDB" id="9768004at2"/>
<dbReference type="InterPro" id="IPR013783">
    <property type="entry name" value="Ig-like_fold"/>
</dbReference>
<dbReference type="PROSITE" id="PS51257">
    <property type="entry name" value="PROKAR_LIPOPROTEIN"/>
    <property type="match status" value="1"/>
</dbReference>
<proteinExistence type="predicted"/>
<dbReference type="PANTHER" id="PTHR23150:SF19">
    <property type="entry name" value="FORMYLGLYCINE-GENERATING ENZYME"/>
    <property type="match status" value="1"/>
</dbReference>
<dbReference type="RefSeq" id="WP_141429069.1">
    <property type="nucleotide sequence ID" value="NZ_AP019736.1"/>
</dbReference>
<dbReference type="KEGG" id="ada:A5CPEGH6_17100"/>
<evidence type="ECO:0000259" key="4">
    <source>
        <dbReference type="Pfam" id="PF16410"/>
    </source>
</evidence>
<sequence>MKRIFQYGFALALAACSFAACSDDDTGENGVKTDVTLSPSTSLTGVSFSANTLNVSNNGIYPSASIAVKKADGSALSGVTLQVELSNNSASEEWCQIEPKNNALQFTVQPYEGGEAARSIDVRLTGSGNGVSINPFTFKVVQAPTPKSAEAHILDFSIPEQTQPAEIDYEKMTITVNVPFGTDVTALTPEIEISAGASVSPASGEAQDFSQPVKYTVTAEDGITRQEYQAAVVVEEEKSHEAEILEFTVPGQIGKAEIGENTVKAVMKAGTNLSSLAPVIKVSEGAKISPASGSTQDFSQPVKYTVTAEDSKTTREYTVTLTVGGEVVLDTSAEPAAGVTLSGNNYTVVAGGAAAATTVKVSLTYSGSPIADLTGYTFAVEATDAKSGAAAAWVKVSQVDASGAFTFTVDPNTDENARRATIAVSCTDNSGAKLFGSGSVGISQDGTKVGAQLIELIDVPGGRFLQGDSPDPTSVIGNARYCNLTSFSIGKYEVTQAQFEEVMGFNPSEFKKEGATHPVESVSIWDAMQFCDELSKREGYTTFYNLSDIQYGQDGSGRILTATRNCDMSATGYRLPTLAEWEYAAKGGAEGIAQYSYLYAGGDNPLEMGWWRENEGEKTHPVGEKPANPIGIHDMCGNVGEWNHDWYERPYMSDFPSTDEVTDPFGPDEPCDADDLAFIRGGDYDTSSEWNLRITYWSLQAGGIDMNPNNMCRQSGIGFRVVIRR</sequence>
<dbReference type="InterPro" id="IPR051043">
    <property type="entry name" value="Sulfatase_Mod_Factor_Kinase"/>
</dbReference>
<dbReference type="GeneID" id="98673698"/>
<accession>A0A4Y1X225</accession>
<dbReference type="InterPro" id="IPR016187">
    <property type="entry name" value="CTDL_fold"/>
</dbReference>
<reference evidence="6" key="1">
    <citation type="submission" date="2019-06" db="EMBL/GenBank/DDBJ databases">
        <title>Alistipes onderdonkii subsp. vulgaris subsp. nov., Alistipes dispar sp. nov. and Alistipes communis sp. nov., isolated from human faeces, and creation of Alistipes onderdonkii subsp. onderdonkii subsp. nov.</title>
        <authorList>
            <person name="Sakamoto M."/>
            <person name="Ikeyama N."/>
            <person name="Ogata Y."/>
            <person name="Suda W."/>
            <person name="Iino T."/>
            <person name="Hattori M."/>
            <person name="Ohkuma M."/>
        </authorList>
    </citation>
    <scope>NUCLEOTIDE SEQUENCE [LARGE SCALE GENOMIC DNA]</scope>
    <source>
        <strain evidence="6">5CPEGH6</strain>
    </source>
</reference>
<evidence type="ECO:0008006" key="7">
    <source>
        <dbReference type="Google" id="ProtNLM"/>
    </source>
</evidence>
<dbReference type="Gene3D" id="2.60.40.2340">
    <property type="match status" value="2"/>
</dbReference>
<keyword evidence="6" id="KW-1185">Reference proteome</keyword>
<name>A0A4Y1X225_9BACT</name>
<evidence type="ECO:0000256" key="1">
    <source>
        <dbReference type="SAM" id="SignalP"/>
    </source>
</evidence>
<organism evidence="5 6">
    <name type="scientific">Alistipes dispar</name>
    <dbReference type="NCBI Taxonomy" id="2585119"/>
    <lineage>
        <taxon>Bacteria</taxon>
        <taxon>Pseudomonadati</taxon>
        <taxon>Bacteroidota</taxon>
        <taxon>Bacteroidia</taxon>
        <taxon>Bacteroidales</taxon>
        <taxon>Rikenellaceae</taxon>
        <taxon>Alistipes</taxon>
    </lineage>
</organism>
<keyword evidence="1" id="KW-0732">Signal</keyword>
<dbReference type="Pfam" id="PF16410">
    <property type="entry name" value="DUF5018"/>
    <property type="match status" value="1"/>
</dbReference>
<dbReference type="EMBL" id="AP019736">
    <property type="protein sequence ID" value="BBL07072.1"/>
    <property type="molecule type" value="Genomic_DNA"/>
</dbReference>
<feature type="domain" description="Sulfatase-modifying factor enzyme-like" evidence="2">
    <location>
        <begin position="455"/>
        <end position="722"/>
    </location>
</feature>
<dbReference type="InterPro" id="IPR005532">
    <property type="entry name" value="SUMF_dom"/>
</dbReference>
<feature type="domain" description="DUF5018" evidence="4">
    <location>
        <begin position="145"/>
        <end position="234"/>
    </location>
</feature>
<feature type="signal peptide" evidence="1">
    <location>
        <begin position="1"/>
        <end position="22"/>
    </location>
</feature>
<dbReference type="InterPro" id="IPR024361">
    <property type="entry name" value="BACON"/>
</dbReference>
<dbReference type="Gene3D" id="2.60.40.10">
    <property type="entry name" value="Immunoglobulins"/>
    <property type="match status" value="1"/>
</dbReference>
<evidence type="ECO:0000259" key="2">
    <source>
        <dbReference type="Pfam" id="PF03781"/>
    </source>
</evidence>
<evidence type="ECO:0000313" key="6">
    <source>
        <dbReference type="Proteomes" id="UP000319374"/>
    </source>
</evidence>
<dbReference type="Pfam" id="PF03781">
    <property type="entry name" value="FGE-sulfatase"/>
    <property type="match status" value="1"/>
</dbReference>
<feature type="chain" id="PRO_5021211193" description="Sulfatase-modifying factor enzyme domain-containing protein" evidence="1">
    <location>
        <begin position="23"/>
        <end position="725"/>
    </location>
</feature>
<gene>
    <name evidence="5" type="ORF">A5CPEGH6_17100</name>
</gene>
<feature type="domain" description="BACON" evidence="3">
    <location>
        <begin position="387"/>
        <end position="444"/>
    </location>
</feature>